<organism evidence="8 9">
    <name type="scientific">Plakobranchus ocellatus</name>
    <dbReference type="NCBI Taxonomy" id="259542"/>
    <lineage>
        <taxon>Eukaryota</taxon>
        <taxon>Metazoa</taxon>
        <taxon>Spiralia</taxon>
        <taxon>Lophotrochozoa</taxon>
        <taxon>Mollusca</taxon>
        <taxon>Gastropoda</taxon>
        <taxon>Heterobranchia</taxon>
        <taxon>Euthyneura</taxon>
        <taxon>Panpulmonata</taxon>
        <taxon>Sacoglossa</taxon>
        <taxon>Placobranchoidea</taxon>
        <taxon>Plakobranchidae</taxon>
        <taxon>Plakobranchus</taxon>
    </lineage>
</organism>
<sequence length="189" mass="21235">MHSFLFCRFIANGGRIIQKTVSSFDEVIDDYDLIMNCAGLRGGELASDPNVHPVRGHIVRVWAPWIKHFIHTDDTHYFLPQSESAAIGGTRQLGRYDLVPEVHESERILREMAERLPALKGAKILHEWVGLRPYRRPVRVEAEVIICKGKQIKVVHNYGHGAFGVSLSWGTAVYAAELAQQALNAKAKI</sequence>
<keyword evidence="9" id="KW-1185">Reference proteome</keyword>
<keyword evidence="5" id="KW-0274">FAD</keyword>
<dbReference type="SUPFAM" id="SSF51971">
    <property type="entry name" value="Nucleotide-binding domain"/>
    <property type="match status" value="1"/>
</dbReference>
<evidence type="ECO:0000313" key="9">
    <source>
        <dbReference type="Proteomes" id="UP000735302"/>
    </source>
</evidence>
<proteinExistence type="inferred from homology"/>
<comment type="caution">
    <text evidence="8">The sequence shown here is derived from an EMBL/GenBank/DDBJ whole genome shotgun (WGS) entry which is preliminary data.</text>
</comment>
<comment type="cofactor">
    <cofactor evidence="1">
        <name>FAD</name>
        <dbReference type="ChEBI" id="CHEBI:57692"/>
    </cofactor>
</comment>
<dbReference type="GO" id="GO:0005782">
    <property type="term" value="C:peroxisomal matrix"/>
    <property type="evidence" value="ECO:0007669"/>
    <property type="project" value="UniProtKB-SubCell"/>
</dbReference>
<dbReference type="Pfam" id="PF01266">
    <property type="entry name" value="DAO"/>
    <property type="match status" value="1"/>
</dbReference>
<comment type="similarity">
    <text evidence="3">Belongs to the DAMOX/DASOX family.</text>
</comment>
<dbReference type="InterPro" id="IPR006181">
    <property type="entry name" value="D-amino_acid_oxidase_CS"/>
</dbReference>
<evidence type="ECO:0000256" key="5">
    <source>
        <dbReference type="ARBA" id="ARBA00022827"/>
    </source>
</evidence>
<dbReference type="Proteomes" id="UP000735302">
    <property type="component" value="Unassembled WGS sequence"/>
</dbReference>
<accession>A0AAV3ZA65</accession>
<dbReference type="InterPro" id="IPR006076">
    <property type="entry name" value="FAD-dep_OxRdtase"/>
</dbReference>
<keyword evidence="4" id="KW-0285">Flavoprotein</keyword>
<dbReference type="GO" id="GO:0071949">
    <property type="term" value="F:FAD binding"/>
    <property type="evidence" value="ECO:0007669"/>
    <property type="project" value="InterPro"/>
</dbReference>
<name>A0AAV3ZA65_9GAST</name>
<dbReference type="PANTHER" id="PTHR11530">
    <property type="entry name" value="D-AMINO ACID OXIDASE"/>
    <property type="match status" value="1"/>
</dbReference>
<gene>
    <name evidence="8" type="ORF">PoB_001872400</name>
</gene>
<evidence type="ECO:0000256" key="2">
    <source>
        <dbReference type="ARBA" id="ARBA00004253"/>
    </source>
</evidence>
<dbReference type="SUPFAM" id="SSF54373">
    <property type="entry name" value="FAD-linked reductases, C-terminal domain"/>
    <property type="match status" value="1"/>
</dbReference>
<evidence type="ECO:0000256" key="4">
    <source>
        <dbReference type="ARBA" id="ARBA00022630"/>
    </source>
</evidence>
<dbReference type="PANTHER" id="PTHR11530:SF11">
    <property type="entry name" value="D-ASPARTATE OXIDASE"/>
    <property type="match status" value="1"/>
</dbReference>
<evidence type="ECO:0000256" key="3">
    <source>
        <dbReference type="ARBA" id="ARBA00006730"/>
    </source>
</evidence>
<evidence type="ECO:0000259" key="7">
    <source>
        <dbReference type="Pfam" id="PF01266"/>
    </source>
</evidence>
<dbReference type="AlphaFoldDB" id="A0AAV3ZA65"/>
<dbReference type="GO" id="GO:0019478">
    <property type="term" value="P:D-amino acid catabolic process"/>
    <property type="evidence" value="ECO:0007669"/>
    <property type="project" value="TreeGrafter"/>
</dbReference>
<evidence type="ECO:0000256" key="6">
    <source>
        <dbReference type="ARBA" id="ARBA00023002"/>
    </source>
</evidence>
<comment type="subcellular location">
    <subcellularLocation>
        <location evidence="2">Peroxisome matrix</location>
    </subcellularLocation>
</comment>
<dbReference type="PROSITE" id="PS00677">
    <property type="entry name" value="DAO"/>
    <property type="match status" value="1"/>
</dbReference>
<evidence type="ECO:0000313" key="8">
    <source>
        <dbReference type="EMBL" id="GFN92218.1"/>
    </source>
</evidence>
<feature type="domain" description="FAD dependent oxidoreductase" evidence="7">
    <location>
        <begin position="8"/>
        <end position="178"/>
    </location>
</feature>
<evidence type="ECO:0000256" key="1">
    <source>
        <dbReference type="ARBA" id="ARBA00001974"/>
    </source>
</evidence>
<dbReference type="Gene3D" id="3.30.9.10">
    <property type="entry name" value="D-Amino Acid Oxidase, subunit A, domain 2"/>
    <property type="match status" value="1"/>
</dbReference>
<reference evidence="8 9" key="1">
    <citation type="journal article" date="2021" name="Elife">
        <title>Chloroplast acquisition without the gene transfer in kleptoplastic sea slugs, Plakobranchus ocellatus.</title>
        <authorList>
            <person name="Maeda T."/>
            <person name="Takahashi S."/>
            <person name="Yoshida T."/>
            <person name="Shimamura S."/>
            <person name="Takaki Y."/>
            <person name="Nagai Y."/>
            <person name="Toyoda A."/>
            <person name="Suzuki Y."/>
            <person name="Arimoto A."/>
            <person name="Ishii H."/>
            <person name="Satoh N."/>
            <person name="Nishiyama T."/>
            <person name="Hasebe M."/>
            <person name="Maruyama T."/>
            <person name="Minagawa J."/>
            <person name="Obokata J."/>
            <person name="Shigenobu S."/>
        </authorList>
    </citation>
    <scope>NUCLEOTIDE SEQUENCE [LARGE SCALE GENOMIC DNA]</scope>
</reference>
<protein>
    <submittedName>
        <fullName evidence="8">D-aspartate oxidase-like</fullName>
    </submittedName>
</protein>
<dbReference type="EMBL" id="BLXT01002238">
    <property type="protein sequence ID" value="GFN92218.1"/>
    <property type="molecule type" value="Genomic_DNA"/>
</dbReference>
<dbReference type="InterPro" id="IPR023209">
    <property type="entry name" value="DAO"/>
</dbReference>
<keyword evidence="6" id="KW-0560">Oxidoreductase</keyword>
<dbReference type="GO" id="GO:0003884">
    <property type="term" value="F:D-amino-acid oxidase activity"/>
    <property type="evidence" value="ECO:0007669"/>
    <property type="project" value="InterPro"/>
</dbReference>